<dbReference type="Proteomes" id="UP001241603">
    <property type="component" value="Unassembled WGS sequence"/>
</dbReference>
<proteinExistence type="predicted"/>
<name>A0ABU0H7S0_9HYPH</name>
<accession>A0ABU0H7S0</accession>
<protein>
    <submittedName>
        <fullName evidence="1">Uncharacterized protein</fullName>
    </submittedName>
</protein>
<evidence type="ECO:0000313" key="1">
    <source>
        <dbReference type="EMBL" id="MDQ0438350.1"/>
    </source>
</evidence>
<reference evidence="1 2" key="1">
    <citation type="submission" date="2023-07" db="EMBL/GenBank/DDBJ databases">
        <title>Genomic Encyclopedia of Type Strains, Phase IV (KMG-IV): sequencing the most valuable type-strain genomes for metagenomic binning, comparative biology and taxonomic classification.</title>
        <authorList>
            <person name="Goeker M."/>
        </authorList>
    </citation>
    <scope>NUCLEOTIDE SEQUENCE [LARGE SCALE GENOMIC DNA]</scope>
    <source>
        <strain evidence="1 2">B6-8</strain>
    </source>
</reference>
<comment type="caution">
    <text evidence="1">The sequence shown here is derived from an EMBL/GenBank/DDBJ whole genome shotgun (WGS) entry which is preliminary data.</text>
</comment>
<organism evidence="1 2">
    <name type="scientific">Kaistia dalseonensis</name>
    <dbReference type="NCBI Taxonomy" id="410840"/>
    <lineage>
        <taxon>Bacteria</taxon>
        <taxon>Pseudomonadati</taxon>
        <taxon>Pseudomonadota</taxon>
        <taxon>Alphaproteobacteria</taxon>
        <taxon>Hyphomicrobiales</taxon>
        <taxon>Kaistiaceae</taxon>
        <taxon>Kaistia</taxon>
    </lineage>
</organism>
<dbReference type="EMBL" id="JAUSVO010000003">
    <property type="protein sequence ID" value="MDQ0438350.1"/>
    <property type="molecule type" value="Genomic_DNA"/>
</dbReference>
<evidence type="ECO:0000313" key="2">
    <source>
        <dbReference type="Proteomes" id="UP001241603"/>
    </source>
</evidence>
<sequence length="31" mass="3698">MELRVPYPSPFHQPPMLFAKKKAQLFVRGRQ</sequence>
<gene>
    <name evidence="1" type="ORF">QO014_002742</name>
</gene>
<keyword evidence="2" id="KW-1185">Reference proteome</keyword>